<accession>A0A9P3YRT9</accession>
<dbReference type="AlphaFoldDB" id="A0A9P3YRT9"/>
<proteinExistence type="predicted"/>
<comment type="caution">
    <text evidence="1">The sequence shown here is derived from an EMBL/GenBank/DDBJ whole genome shotgun (WGS) entry which is preliminary data.</text>
</comment>
<dbReference type="Proteomes" id="UP000879542">
    <property type="component" value="Unassembled WGS sequence"/>
</dbReference>
<reference evidence="1" key="1">
    <citation type="journal article" date="2018" name="Genome Biol.">
        <title>SKESA: strategic k-mer extension for scrupulous assemblies.</title>
        <authorList>
            <person name="Souvorov A."/>
            <person name="Agarwala R."/>
            <person name="Lipman D.J."/>
        </authorList>
    </citation>
    <scope>NUCLEOTIDE SEQUENCE</scope>
    <source>
        <strain evidence="1">Clostridioides</strain>
    </source>
</reference>
<protein>
    <submittedName>
        <fullName evidence="1">Uncharacterized protein</fullName>
    </submittedName>
</protein>
<dbReference type="EMBL" id="DAEQIJ010000010">
    <property type="protein sequence ID" value="HBH2620463.1"/>
    <property type="molecule type" value="Genomic_DNA"/>
</dbReference>
<dbReference type="RefSeq" id="WP_003426012.1">
    <property type="nucleotide sequence ID" value="NZ_AP025558.1"/>
</dbReference>
<evidence type="ECO:0000313" key="2">
    <source>
        <dbReference type="Proteomes" id="UP000879542"/>
    </source>
</evidence>
<evidence type="ECO:0000313" key="1">
    <source>
        <dbReference type="EMBL" id="HBH2620463.1"/>
    </source>
</evidence>
<gene>
    <name evidence="1" type="ORF">KRQ00_002229</name>
</gene>
<name>A0A9P3YRT9_CLODI</name>
<sequence length="63" mass="7411">MKKVLAHYHLKILSNNLEDISSFINYDIEDIIGCIEPSIKITLLQKQKLSLYNELKKYLQTIM</sequence>
<organism evidence="1 2">
    <name type="scientific">Clostridioides difficile</name>
    <name type="common">Peptoclostridium difficile</name>
    <dbReference type="NCBI Taxonomy" id="1496"/>
    <lineage>
        <taxon>Bacteria</taxon>
        <taxon>Bacillati</taxon>
        <taxon>Bacillota</taxon>
        <taxon>Clostridia</taxon>
        <taxon>Peptostreptococcales</taxon>
        <taxon>Peptostreptococcaceae</taxon>
        <taxon>Clostridioides</taxon>
    </lineage>
</organism>
<reference evidence="1" key="2">
    <citation type="submission" date="2021-06" db="EMBL/GenBank/DDBJ databases">
        <authorList>
            <consortium name="NCBI Pathogen Detection Project"/>
        </authorList>
    </citation>
    <scope>NUCLEOTIDE SEQUENCE</scope>
    <source>
        <strain evidence="1">Clostridioides</strain>
    </source>
</reference>